<dbReference type="AlphaFoldDB" id="A0A3D4S4I6"/>
<proteinExistence type="predicted"/>
<dbReference type="InterPro" id="IPR015421">
    <property type="entry name" value="PyrdxlP-dep_Trfase_major"/>
</dbReference>
<dbReference type="InterPro" id="IPR015424">
    <property type="entry name" value="PyrdxlP-dep_Trfase"/>
</dbReference>
<organism evidence="1 2">
    <name type="scientific">Bavariicoccus seileri</name>
    <dbReference type="NCBI Taxonomy" id="549685"/>
    <lineage>
        <taxon>Bacteria</taxon>
        <taxon>Bacillati</taxon>
        <taxon>Bacillota</taxon>
        <taxon>Bacilli</taxon>
        <taxon>Lactobacillales</taxon>
        <taxon>Enterococcaceae</taxon>
        <taxon>Bavariicoccus</taxon>
    </lineage>
</organism>
<gene>
    <name evidence="1" type="ORF">DIW15_02170</name>
</gene>
<reference evidence="1 2" key="1">
    <citation type="journal article" date="2018" name="Nat. Biotechnol.">
        <title>A standardized bacterial taxonomy based on genome phylogeny substantially revises the tree of life.</title>
        <authorList>
            <person name="Parks D.H."/>
            <person name="Chuvochina M."/>
            <person name="Waite D.W."/>
            <person name="Rinke C."/>
            <person name="Skarshewski A."/>
            <person name="Chaumeil P.A."/>
            <person name="Hugenholtz P."/>
        </authorList>
    </citation>
    <scope>NUCLEOTIDE SEQUENCE [LARGE SCALE GENOMIC DNA]</scope>
    <source>
        <strain evidence="1">UBA11306</strain>
    </source>
</reference>
<dbReference type="Proteomes" id="UP000262195">
    <property type="component" value="Unassembled WGS sequence"/>
</dbReference>
<name>A0A3D4S4I6_9ENTE</name>
<protein>
    <recommendedName>
        <fullName evidence="3">Aminotransferase class I/classII domain-containing protein</fullName>
    </recommendedName>
</protein>
<dbReference type="EMBL" id="DQHO01000016">
    <property type="protein sequence ID" value="HCS93498.1"/>
    <property type="molecule type" value="Genomic_DNA"/>
</dbReference>
<sequence length="122" mass="13784">MYGVNQAIEILVLNDYADHLLQFDPIIDCSLGSNPWGGWPGLVWHPELFKTIGSYPHTEKQLQEALIAYYHDIAELTTDHIRFGGGSVGVIYTFNRLFLKEQKVVIGVAPQFTAMLLVVFNF</sequence>
<accession>A0A3D4S4I6</accession>
<evidence type="ECO:0000313" key="1">
    <source>
        <dbReference type="EMBL" id="HCS93498.1"/>
    </source>
</evidence>
<dbReference type="SUPFAM" id="SSF53383">
    <property type="entry name" value="PLP-dependent transferases"/>
    <property type="match status" value="1"/>
</dbReference>
<dbReference type="Gene3D" id="3.40.640.10">
    <property type="entry name" value="Type I PLP-dependent aspartate aminotransferase-like (Major domain)"/>
    <property type="match status" value="1"/>
</dbReference>
<dbReference type="STRING" id="1121105.GCA_000421665_01061"/>
<comment type="caution">
    <text evidence="1">The sequence shown here is derived from an EMBL/GenBank/DDBJ whole genome shotgun (WGS) entry which is preliminary data.</text>
</comment>
<evidence type="ECO:0008006" key="3">
    <source>
        <dbReference type="Google" id="ProtNLM"/>
    </source>
</evidence>
<evidence type="ECO:0000313" key="2">
    <source>
        <dbReference type="Proteomes" id="UP000262195"/>
    </source>
</evidence>